<evidence type="ECO:0000256" key="5">
    <source>
        <dbReference type="ARBA" id="ARBA00023157"/>
    </source>
</evidence>
<dbReference type="SMART" id="SM00020">
    <property type="entry name" value="Tryp_SPc"/>
    <property type="match status" value="1"/>
</dbReference>
<evidence type="ECO:0000256" key="2">
    <source>
        <dbReference type="ARBA" id="ARBA00022670"/>
    </source>
</evidence>
<dbReference type="GO" id="GO:0004252">
    <property type="term" value="F:serine-type endopeptidase activity"/>
    <property type="evidence" value="ECO:0007669"/>
    <property type="project" value="InterPro"/>
</dbReference>
<keyword evidence="3 6" id="KW-0378">Hydrolase</keyword>
<feature type="signal peptide" evidence="7">
    <location>
        <begin position="1"/>
        <end position="15"/>
    </location>
</feature>
<evidence type="ECO:0000313" key="10">
    <source>
        <dbReference type="Proteomes" id="UP000708208"/>
    </source>
</evidence>
<dbReference type="GO" id="GO:0005576">
    <property type="term" value="C:extracellular region"/>
    <property type="evidence" value="ECO:0007669"/>
    <property type="project" value="UniProtKB-SubCell"/>
</dbReference>
<evidence type="ECO:0000256" key="6">
    <source>
        <dbReference type="RuleBase" id="RU363034"/>
    </source>
</evidence>
<comment type="subcellular location">
    <subcellularLocation>
        <location evidence="1">Secreted</location>
        <location evidence="1">Extracellular space</location>
    </subcellularLocation>
</comment>
<evidence type="ECO:0000259" key="8">
    <source>
        <dbReference type="PROSITE" id="PS50240"/>
    </source>
</evidence>
<keyword evidence="2 6" id="KW-0645">Protease</keyword>
<dbReference type="Pfam" id="PF00089">
    <property type="entry name" value="Trypsin"/>
    <property type="match status" value="1"/>
</dbReference>
<dbReference type="InterPro" id="IPR001254">
    <property type="entry name" value="Trypsin_dom"/>
</dbReference>
<keyword evidence="5" id="KW-1015">Disulfide bond</keyword>
<dbReference type="AlphaFoldDB" id="A0A8J2KBH4"/>
<dbReference type="InterPro" id="IPR018114">
    <property type="entry name" value="TRYPSIN_HIS"/>
</dbReference>
<dbReference type="PROSITE" id="PS00135">
    <property type="entry name" value="TRYPSIN_SER"/>
    <property type="match status" value="1"/>
</dbReference>
<evidence type="ECO:0000256" key="7">
    <source>
        <dbReference type="SAM" id="SignalP"/>
    </source>
</evidence>
<dbReference type="CDD" id="cd00190">
    <property type="entry name" value="Tryp_SPc"/>
    <property type="match status" value="1"/>
</dbReference>
<dbReference type="GO" id="GO:0006508">
    <property type="term" value="P:proteolysis"/>
    <property type="evidence" value="ECO:0007669"/>
    <property type="project" value="UniProtKB-KW"/>
</dbReference>
<protein>
    <recommendedName>
        <fullName evidence="8">Peptidase S1 domain-containing protein</fullName>
    </recommendedName>
</protein>
<dbReference type="OrthoDB" id="60866at2759"/>
<accession>A0A8J2KBH4</accession>
<keyword evidence="10" id="KW-1185">Reference proteome</keyword>
<evidence type="ECO:0000313" key="9">
    <source>
        <dbReference type="EMBL" id="CAG7785693.1"/>
    </source>
</evidence>
<reference evidence="9" key="1">
    <citation type="submission" date="2021-06" db="EMBL/GenBank/DDBJ databases">
        <authorList>
            <person name="Hodson N. C."/>
            <person name="Mongue J. A."/>
            <person name="Jaron S. K."/>
        </authorList>
    </citation>
    <scope>NUCLEOTIDE SEQUENCE</scope>
</reference>
<evidence type="ECO:0000256" key="1">
    <source>
        <dbReference type="ARBA" id="ARBA00004239"/>
    </source>
</evidence>
<dbReference type="Proteomes" id="UP000708208">
    <property type="component" value="Unassembled WGS sequence"/>
</dbReference>
<dbReference type="PROSITE" id="PS50240">
    <property type="entry name" value="TRYPSIN_DOM"/>
    <property type="match status" value="1"/>
</dbReference>
<dbReference type="PANTHER" id="PTHR24252">
    <property type="entry name" value="ACROSIN-RELATED"/>
    <property type="match status" value="1"/>
</dbReference>
<evidence type="ECO:0000256" key="4">
    <source>
        <dbReference type="ARBA" id="ARBA00022825"/>
    </source>
</evidence>
<gene>
    <name evidence="9" type="ORF">AFUS01_LOCUS24303</name>
</gene>
<feature type="chain" id="PRO_5035214370" description="Peptidase S1 domain-containing protein" evidence="7">
    <location>
        <begin position="16"/>
        <end position="280"/>
    </location>
</feature>
<dbReference type="FunFam" id="2.40.10.10:FF:000068">
    <property type="entry name" value="transmembrane protease serine 2"/>
    <property type="match status" value="1"/>
</dbReference>
<dbReference type="InterPro" id="IPR033116">
    <property type="entry name" value="TRYPSIN_SER"/>
</dbReference>
<sequence>MRNLIALLFLGAVTALPQPYKDGFIQTNFQVGKGSTGDSSSVLIVGGRDAQPGEFPWQVSLQILRGGANFHNCGGIIIDETHVVSAAHCEYNGYDVVAGAHSIQENESSQQRIKALRFEPHPNFDYFKASNDVSVITLSQPLVFNDRVKPLRLAPTSANPEGQLCVNSGWGNANPSGGNPSIDPDVLQAVNLTIISEADCKRRFSGSNVDETMICAHDLAGGKGACNGDSGGPLVCSDANGPYLAGTVSWGRNPCAQAQYASVYGRVSTALDFINSRLNQ</sequence>
<dbReference type="FunFam" id="2.40.10.10:FF:000036">
    <property type="entry name" value="Trypsin beta"/>
    <property type="match status" value="1"/>
</dbReference>
<evidence type="ECO:0000256" key="3">
    <source>
        <dbReference type="ARBA" id="ARBA00022801"/>
    </source>
</evidence>
<name>A0A8J2KBH4_9HEXA</name>
<proteinExistence type="predicted"/>
<dbReference type="PROSITE" id="PS00134">
    <property type="entry name" value="TRYPSIN_HIS"/>
    <property type="match status" value="1"/>
</dbReference>
<organism evidence="9 10">
    <name type="scientific">Allacma fusca</name>
    <dbReference type="NCBI Taxonomy" id="39272"/>
    <lineage>
        <taxon>Eukaryota</taxon>
        <taxon>Metazoa</taxon>
        <taxon>Ecdysozoa</taxon>
        <taxon>Arthropoda</taxon>
        <taxon>Hexapoda</taxon>
        <taxon>Collembola</taxon>
        <taxon>Symphypleona</taxon>
        <taxon>Sminthuridae</taxon>
        <taxon>Allacma</taxon>
    </lineage>
</organism>
<dbReference type="PANTHER" id="PTHR24252:SF7">
    <property type="entry name" value="HYALIN"/>
    <property type="match status" value="1"/>
</dbReference>
<keyword evidence="4 6" id="KW-0720">Serine protease</keyword>
<comment type="caution">
    <text evidence="9">The sequence shown here is derived from an EMBL/GenBank/DDBJ whole genome shotgun (WGS) entry which is preliminary data.</text>
</comment>
<dbReference type="EMBL" id="CAJVCH010301366">
    <property type="protein sequence ID" value="CAG7785693.1"/>
    <property type="molecule type" value="Genomic_DNA"/>
</dbReference>
<feature type="domain" description="Peptidase S1" evidence="8">
    <location>
        <begin position="44"/>
        <end position="279"/>
    </location>
</feature>
<keyword evidence="7" id="KW-0732">Signal</keyword>